<dbReference type="EnsemblBacteria" id="ACO77296">
    <property type="protein sequence ID" value="ACO77296"/>
    <property type="gene ID" value="Avin_10650"/>
</dbReference>
<proteinExistence type="predicted"/>
<organism evidence="2 3">
    <name type="scientific">Azotobacter vinelandii (strain DJ / ATCC BAA-1303)</name>
    <dbReference type="NCBI Taxonomy" id="322710"/>
    <lineage>
        <taxon>Bacteria</taxon>
        <taxon>Pseudomonadati</taxon>
        <taxon>Pseudomonadota</taxon>
        <taxon>Gammaproteobacteria</taxon>
        <taxon>Pseudomonadales</taxon>
        <taxon>Pseudomonadaceae</taxon>
        <taxon>Azotobacter</taxon>
    </lineage>
</organism>
<reference evidence="2 3" key="1">
    <citation type="journal article" date="2009" name="J. Bacteriol.">
        <title>Genome sequence of Azotobacter vinelandii, an obligate aerobe specialized to support diverse anaerobic metabolic processes.</title>
        <authorList>
            <person name="Setubal J.C."/>
            <person name="dos Santos P."/>
            <person name="Goldman B.S."/>
            <person name="Ertesvag H."/>
            <person name="Espin G."/>
            <person name="Rubio L.M."/>
            <person name="Valla S."/>
            <person name="Almeida N.F."/>
            <person name="Balasubramanian D."/>
            <person name="Cromes L."/>
            <person name="Curatti L."/>
            <person name="Du Z."/>
            <person name="Godsy E."/>
            <person name="Goodner B."/>
            <person name="Hellner-Burris K."/>
            <person name="Hernandez J.A."/>
            <person name="Houmiel K."/>
            <person name="Imperial J."/>
            <person name="Kennedy C."/>
            <person name="Larson T.J."/>
            <person name="Latreille P."/>
            <person name="Ligon L.S."/>
            <person name="Lu J."/>
            <person name="Maerk M."/>
            <person name="Miller N.M."/>
            <person name="Norton S."/>
            <person name="O'Carroll I.P."/>
            <person name="Paulsen I."/>
            <person name="Raulfs E.C."/>
            <person name="Roemer R."/>
            <person name="Rosser J."/>
            <person name="Segura D."/>
            <person name="Slater S."/>
            <person name="Stricklin S.L."/>
            <person name="Studholme D.J."/>
            <person name="Sun J."/>
            <person name="Viana C.J."/>
            <person name="Wallin E."/>
            <person name="Wang B."/>
            <person name="Wheeler C."/>
            <person name="Zhu H."/>
            <person name="Dean D.R."/>
            <person name="Dixon R."/>
            <person name="Wood D."/>
        </authorList>
    </citation>
    <scope>NUCLEOTIDE SEQUENCE [LARGE SCALE GENOMIC DNA]</scope>
    <source>
        <strain evidence="3">DJ / ATCC BAA-1303</strain>
    </source>
</reference>
<evidence type="ECO:0000256" key="1">
    <source>
        <dbReference type="SAM" id="MobiDB-lite"/>
    </source>
</evidence>
<dbReference type="EMBL" id="CP001157">
    <property type="protein sequence ID" value="ACO77296.1"/>
    <property type="molecule type" value="Genomic_DNA"/>
</dbReference>
<protein>
    <submittedName>
        <fullName evidence="2">Uncharacterized protein</fullName>
    </submittedName>
</protein>
<sequence>MKPIRPLPAPVALPEPFPGSGSAGKTLGPFPRKAAQPAGHPTGRSPFAAVFSISTPNATSDCCTRVQGQVRNFLFYQYIEIFRFI</sequence>
<dbReference type="KEGG" id="avn:Avin_10650"/>
<evidence type="ECO:0000313" key="3">
    <source>
        <dbReference type="Proteomes" id="UP000002424"/>
    </source>
</evidence>
<accession>C1DNT0</accession>
<dbReference type="Proteomes" id="UP000002424">
    <property type="component" value="Chromosome"/>
</dbReference>
<evidence type="ECO:0000313" key="2">
    <source>
        <dbReference type="EMBL" id="ACO77296.1"/>
    </source>
</evidence>
<keyword evidence="3" id="KW-1185">Reference proteome</keyword>
<dbReference type="HOGENOM" id="CLU_2505648_0_0_6"/>
<gene>
    <name evidence="2" type="ordered locus">Avin_10650</name>
</gene>
<feature type="region of interest" description="Disordered" evidence="1">
    <location>
        <begin position="1"/>
        <end position="42"/>
    </location>
</feature>
<feature type="compositionally biased region" description="Pro residues" evidence="1">
    <location>
        <begin position="1"/>
        <end position="17"/>
    </location>
</feature>
<name>C1DNT0_AZOVD</name>
<dbReference type="AlphaFoldDB" id="C1DNT0"/>